<dbReference type="Gene3D" id="3.40.50.300">
    <property type="entry name" value="P-loop containing nucleotide triphosphate hydrolases"/>
    <property type="match status" value="1"/>
</dbReference>
<comment type="caution">
    <text evidence="1">The sequence shown here is derived from an EMBL/GenBank/DDBJ whole genome shotgun (WGS) entry which is preliminary data.</text>
</comment>
<dbReference type="OrthoDB" id="5491570at2"/>
<dbReference type="AlphaFoldDB" id="A0A4U1J9G6"/>
<dbReference type="SUPFAM" id="SSF52540">
    <property type="entry name" value="P-loop containing nucleoside triphosphate hydrolases"/>
    <property type="match status" value="1"/>
</dbReference>
<organism evidence="1 2">
    <name type="scientific">Polyangium fumosum</name>
    <dbReference type="NCBI Taxonomy" id="889272"/>
    <lineage>
        <taxon>Bacteria</taxon>
        <taxon>Pseudomonadati</taxon>
        <taxon>Myxococcota</taxon>
        <taxon>Polyangia</taxon>
        <taxon>Polyangiales</taxon>
        <taxon>Polyangiaceae</taxon>
        <taxon>Polyangium</taxon>
    </lineage>
</organism>
<proteinExistence type="predicted"/>
<dbReference type="Proteomes" id="UP000309215">
    <property type="component" value="Unassembled WGS sequence"/>
</dbReference>
<keyword evidence="2" id="KW-1185">Reference proteome</keyword>
<dbReference type="RefSeq" id="WP_136931166.1">
    <property type="nucleotide sequence ID" value="NZ_SSMQ01000024.1"/>
</dbReference>
<name>A0A4U1J9G6_9BACT</name>
<reference evidence="1 2" key="1">
    <citation type="submission" date="2019-04" db="EMBL/GenBank/DDBJ databases">
        <authorList>
            <person name="Li Y."/>
            <person name="Wang J."/>
        </authorList>
    </citation>
    <scope>NUCLEOTIDE SEQUENCE [LARGE SCALE GENOMIC DNA]</scope>
    <source>
        <strain evidence="1 2">DSM 14668</strain>
    </source>
</reference>
<accession>A0A4U1J9G6</accession>
<dbReference type="EMBL" id="SSMQ01000024">
    <property type="protein sequence ID" value="TKD04441.1"/>
    <property type="molecule type" value="Genomic_DNA"/>
</dbReference>
<sequence>MKIKRLLTNGFRGLPDRAFDFTSPRTGAPADLVVVTGPSGSGKTSLLEAIVAAKEDVGPYGLKRSPSAFIRPGDAAAKVRVDWVLTQEERARVGATGSELSSESIFAPNLFSSIDHDPSLVALLGEYDVDPGVSKVEYFHASRRIPRGGAPSMATIGIPEGERLARLTRDDAKYALVPQYVAEASLGLHDQGSKRGAERLADAFAKLCRTRTLAGVEQAGRALVPRFVDARGGVVGPDELSDSERQALLFVVTFLRSGIEGSLVLVDTPELHIPEPEVGAFVAALARLGLDNQLIIATGSPGLVAGNPEALVLPMG</sequence>
<evidence type="ECO:0000313" key="1">
    <source>
        <dbReference type="EMBL" id="TKD04441.1"/>
    </source>
</evidence>
<protein>
    <recommendedName>
        <fullName evidence="3">AAA+ ATPase domain-containing protein</fullName>
    </recommendedName>
</protein>
<evidence type="ECO:0008006" key="3">
    <source>
        <dbReference type="Google" id="ProtNLM"/>
    </source>
</evidence>
<gene>
    <name evidence="1" type="ORF">E8A74_22790</name>
</gene>
<dbReference type="InterPro" id="IPR027417">
    <property type="entry name" value="P-loop_NTPase"/>
</dbReference>
<evidence type="ECO:0000313" key="2">
    <source>
        <dbReference type="Proteomes" id="UP000309215"/>
    </source>
</evidence>